<accession>A0AA43TWX4</accession>
<evidence type="ECO:0000313" key="3">
    <source>
        <dbReference type="Proteomes" id="UP001161017"/>
    </source>
</evidence>
<comment type="caution">
    <text evidence="2">The sequence shown here is derived from an EMBL/GenBank/DDBJ whole genome shotgun (WGS) entry which is preliminary data.</text>
</comment>
<proteinExistence type="predicted"/>
<gene>
    <name evidence="2" type="ORF">OHK93_002188</name>
</gene>
<dbReference type="AlphaFoldDB" id="A0AA43TWX4"/>
<feature type="compositionally biased region" description="Low complexity" evidence="1">
    <location>
        <begin position="1"/>
        <end position="20"/>
    </location>
</feature>
<keyword evidence="3" id="KW-1185">Reference proteome</keyword>
<name>A0AA43TWX4_9LECA</name>
<dbReference type="Pfam" id="PF13455">
    <property type="entry name" value="MUG113"/>
    <property type="match status" value="1"/>
</dbReference>
<reference evidence="2" key="1">
    <citation type="journal article" date="2023" name="Genome Biol. Evol.">
        <title>First Whole Genome Sequence and Flow Cytometry Genome Size Data for the Lichen-Forming Fungus Ramalina farinacea (Ascomycota).</title>
        <authorList>
            <person name="Llewellyn T."/>
            <person name="Mian S."/>
            <person name="Hill R."/>
            <person name="Leitch I.J."/>
            <person name="Gaya E."/>
        </authorList>
    </citation>
    <scope>NUCLEOTIDE SEQUENCE</scope>
    <source>
        <strain evidence="2">LIQ254RAFAR</strain>
    </source>
</reference>
<evidence type="ECO:0000313" key="2">
    <source>
        <dbReference type="EMBL" id="MDI1490983.1"/>
    </source>
</evidence>
<protein>
    <recommendedName>
        <fullName evidence="4">GIY-YIG nuclease family protein</fullName>
    </recommendedName>
</protein>
<dbReference type="Proteomes" id="UP001161017">
    <property type="component" value="Unassembled WGS sequence"/>
</dbReference>
<dbReference type="EMBL" id="JAPUFD010000013">
    <property type="protein sequence ID" value="MDI1490983.1"/>
    <property type="molecule type" value="Genomic_DNA"/>
</dbReference>
<feature type="region of interest" description="Disordered" evidence="1">
    <location>
        <begin position="1"/>
        <end position="24"/>
    </location>
</feature>
<evidence type="ECO:0000256" key="1">
    <source>
        <dbReference type="SAM" id="MobiDB-lite"/>
    </source>
</evidence>
<sequence length="356" mass="40080">MVQRRPQSSHSSVPQVPSVQGARHEGTARAHYIIRVGNEGLAPRISDTAPNHWHYLSPQHLWGFPKGMTHVNVRSQFEADVANPRVTPYIWFLCNGHDGPGHFVQAGIGRRHVGRGPTENGPIPIPTYIMVRLQEGFDHWFEWEPVSLSPAFRDRVRELDIPRPTYVPTLRYVKTDHSHFSIFEELVTHPGGQAAPAVTPQVYQAPQVPAIQSSEAPEVQSSQAPARRLPPSARSIEVELENVIREHTDPHGEGHVYLIQMSRTSFLKIGMSLDPEIRLRTLQTGNPYPLRLIKTWAVSDMLTVEASLHRLFEARKVDNESVREWFDFSLSGENEGGEGHEDWVIGELDTAIAGLR</sequence>
<evidence type="ECO:0008006" key="4">
    <source>
        <dbReference type="Google" id="ProtNLM"/>
    </source>
</evidence>
<organism evidence="2 3">
    <name type="scientific">Ramalina farinacea</name>
    <dbReference type="NCBI Taxonomy" id="258253"/>
    <lineage>
        <taxon>Eukaryota</taxon>
        <taxon>Fungi</taxon>
        <taxon>Dikarya</taxon>
        <taxon>Ascomycota</taxon>
        <taxon>Pezizomycotina</taxon>
        <taxon>Lecanoromycetes</taxon>
        <taxon>OSLEUM clade</taxon>
        <taxon>Lecanoromycetidae</taxon>
        <taxon>Lecanorales</taxon>
        <taxon>Lecanorineae</taxon>
        <taxon>Ramalinaceae</taxon>
        <taxon>Ramalina</taxon>
    </lineage>
</organism>